<dbReference type="EMBL" id="CAKOFQ010007420">
    <property type="protein sequence ID" value="CAH2000721.1"/>
    <property type="molecule type" value="Genomic_DNA"/>
</dbReference>
<gene>
    <name evidence="2" type="ORF">ACAOBT_LOCUS25755</name>
</gene>
<evidence type="ECO:0000313" key="2">
    <source>
        <dbReference type="EMBL" id="CAH2000721.1"/>
    </source>
</evidence>
<dbReference type="Proteomes" id="UP001152888">
    <property type="component" value="Unassembled WGS sequence"/>
</dbReference>
<dbReference type="PANTHER" id="PTHR13630">
    <property type="entry name" value="GAMMA-SECRETASE-ACTIVATING PROTEIN"/>
    <property type="match status" value="1"/>
</dbReference>
<sequence>MYNDLAVSYSYLGTRQNKKAFKTSFLNVINEFNEWKPLGQERDGSFIFSWVHTKEQESRTHIGIYEYDKNLLSPVYSFPKKVNCTQASTNSDKTLLAFVIKETDEETKESTYKPYLYKIGTHFDDAYDWKLERNRQIMVQFLYPRVSVLSENQPAKLLVLVHHEYIFQYQVKLKTDNIEDDCLSQETLVGKFLWAQWDPEQQTLYYIHNRKRNRIIAYSEGEEESNAGNDKITPTLSGLQFNDEVPHETVLNIPLNLPHLTVSTSSCLIYEDDAIPLRIHDCSLDLIVLTDPNGIVCVCHHYLYQPIQPVVDLKDEDSSPVHFAYSVTVLHQSCVLHCVIPDIPWNKAKKIRPLFKIEGDHLLIIIPDICTHLLDIGLIHEPCCHVTTKPLITETQLLYLAPIVPLEHGSVLNLANLDLISLEIPTNMLVDTFKSDTLLENKLSILHYLILHSGHMDTASELILWQSERPFTLGYPQMLKEYLIATSYAAVQRTLPTDANKLINLLPITSQKIGFEYEIQQDEYIINLSQDVLWNASMMLLSPQQRIVPYRTDIWVKLWEQLAKLSKGTQRFKPSQVVEKLMVSLVCYQPEVLSRCSTPLSPSGGASSTLNDFLSNQCNKRNQVDALPFFEIDSCTASKQEHIISVNLRELSMHLLKQSTENRMNKWQWQSQTPMHVHAVATRYITAQLDQSRQLCQLLCKAATYEPRLEMDKGFIFINNLSDERRLIFFTILEKYYLATESIAFPVPQGFSSFFTFLGYKTLGFDMFMQYVNRNVFELQVDVMKIIMADTDNSKAGIQAKLQMLTALPRSRAKRLLNQWSHPISLMLRAREHSLNILSGVAGPPLGRSQGARRNKGYRGLTAFPSNENMSPLDTFLDLLTAKASLTDIDFGLLIEATEASMEEAMMNAK</sequence>
<dbReference type="InterPro" id="IPR026172">
    <property type="entry name" value="GSAP_fam"/>
</dbReference>
<name>A0A9P0LS33_ACAOB</name>
<evidence type="ECO:0000259" key="1">
    <source>
        <dbReference type="Pfam" id="PF14959"/>
    </source>
</evidence>
<evidence type="ECO:0000313" key="3">
    <source>
        <dbReference type="Proteomes" id="UP001152888"/>
    </source>
</evidence>
<dbReference type="GO" id="GO:1902004">
    <property type="term" value="P:positive regulation of amyloid-beta formation"/>
    <property type="evidence" value="ECO:0007669"/>
    <property type="project" value="TreeGrafter"/>
</dbReference>
<protein>
    <recommendedName>
        <fullName evidence="1">Gamma-secretase-activating protein C-terminal domain-containing protein</fullName>
    </recommendedName>
</protein>
<dbReference type="AlphaFoldDB" id="A0A9P0LS33"/>
<feature type="domain" description="Gamma-secretase-activating protein C-terminal" evidence="1">
    <location>
        <begin position="689"/>
        <end position="801"/>
    </location>
</feature>
<dbReference type="GO" id="GO:0005802">
    <property type="term" value="C:trans-Golgi network"/>
    <property type="evidence" value="ECO:0007669"/>
    <property type="project" value="TreeGrafter"/>
</dbReference>
<proteinExistence type="predicted"/>
<accession>A0A9P0LS33</accession>
<dbReference type="InterPro" id="IPR028010">
    <property type="entry name" value="GSAP_C_dom"/>
</dbReference>
<comment type="caution">
    <text evidence="2">The sequence shown here is derived from an EMBL/GenBank/DDBJ whole genome shotgun (WGS) entry which is preliminary data.</text>
</comment>
<reference evidence="2" key="1">
    <citation type="submission" date="2022-03" db="EMBL/GenBank/DDBJ databases">
        <authorList>
            <person name="Sayadi A."/>
        </authorList>
    </citation>
    <scope>NUCLEOTIDE SEQUENCE</scope>
</reference>
<keyword evidence="3" id="KW-1185">Reference proteome</keyword>
<dbReference type="Pfam" id="PF14959">
    <property type="entry name" value="GSAP-16"/>
    <property type="match status" value="1"/>
</dbReference>
<dbReference type="PANTHER" id="PTHR13630:SF1">
    <property type="entry name" value="GAMMA-SECRETASE-ACTIVATING PROTEIN"/>
    <property type="match status" value="1"/>
</dbReference>
<organism evidence="2 3">
    <name type="scientific">Acanthoscelides obtectus</name>
    <name type="common">Bean weevil</name>
    <name type="synonym">Bruchus obtectus</name>
    <dbReference type="NCBI Taxonomy" id="200917"/>
    <lineage>
        <taxon>Eukaryota</taxon>
        <taxon>Metazoa</taxon>
        <taxon>Ecdysozoa</taxon>
        <taxon>Arthropoda</taxon>
        <taxon>Hexapoda</taxon>
        <taxon>Insecta</taxon>
        <taxon>Pterygota</taxon>
        <taxon>Neoptera</taxon>
        <taxon>Endopterygota</taxon>
        <taxon>Coleoptera</taxon>
        <taxon>Polyphaga</taxon>
        <taxon>Cucujiformia</taxon>
        <taxon>Chrysomeloidea</taxon>
        <taxon>Chrysomelidae</taxon>
        <taxon>Bruchinae</taxon>
        <taxon>Bruchini</taxon>
        <taxon>Acanthoscelides</taxon>
    </lineage>
</organism>
<dbReference type="OrthoDB" id="9997853at2759"/>